<dbReference type="PROSITE" id="PS51767">
    <property type="entry name" value="PEPTIDASE_A1"/>
    <property type="match status" value="1"/>
</dbReference>
<evidence type="ECO:0000313" key="14">
    <source>
        <dbReference type="WBParaSite" id="EVEC_0000074801-mRNA-1"/>
    </source>
</evidence>
<dbReference type="PANTHER" id="PTHR47966:SF8">
    <property type="entry name" value="ASPARTIC PROTEASE 1-RELATED"/>
    <property type="match status" value="1"/>
</dbReference>
<dbReference type="GO" id="GO:0005764">
    <property type="term" value="C:lysosome"/>
    <property type="evidence" value="ECO:0007669"/>
    <property type="project" value="TreeGrafter"/>
</dbReference>
<dbReference type="FunFam" id="2.40.70.10:FF:000058">
    <property type="entry name" value="ASpartyl Protease"/>
    <property type="match status" value="1"/>
</dbReference>
<dbReference type="Proteomes" id="UP000274131">
    <property type="component" value="Unassembled WGS sequence"/>
</dbReference>
<evidence type="ECO:0000256" key="8">
    <source>
        <dbReference type="ARBA" id="ARBA00023157"/>
    </source>
</evidence>
<evidence type="ECO:0000256" key="7">
    <source>
        <dbReference type="ARBA" id="ARBA00022801"/>
    </source>
</evidence>
<keyword evidence="3" id="KW-0964">Secreted</keyword>
<evidence type="ECO:0000256" key="3">
    <source>
        <dbReference type="ARBA" id="ARBA00022525"/>
    </source>
</evidence>
<keyword evidence="4" id="KW-0645">Protease</keyword>
<keyword evidence="9" id="KW-0325">Glycoprotein</keyword>
<keyword evidence="5" id="KW-0732">Signal</keyword>
<dbReference type="InterPro" id="IPR033121">
    <property type="entry name" value="PEPTIDASE_A1"/>
</dbReference>
<dbReference type="SUPFAM" id="SSF50630">
    <property type="entry name" value="Acid proteases"/>
    <property type="match status" value="1"/>
</dbReference>
<dbReference type="CDD" id="cd05471">
    <property type="entry name" value="pepsin_like"/>
    <property type="match status" value="1"/>
</dbReference>
<evidence type="ECO:0000313" key="13">
    <source>
        <dbReference type="Proteomes" id="UP000274131"/>
    </source>
</evidence>
<evidence type="ECO:0000256" key="10">
    <source>
        <dbReference type="PIRSR" id="PIRSR601461-2"/>
    </source>
</evidence>
<reference evidence="14" key="1">
    <citation type="submission" date="2017-02" db="UniProtKB">
        <authorList>
            <consortium name="WormBaseParasite"/>
        </authorList>
    </citation>
    <scope>IDENTIFICATION</scope>
</reference>
<dbReference type="InterPro" id="IPR001461">
    <property type="entry name" value="Aspartic_peptidase_A1"/>
</dbReference>
<evidence type="ECO:0000313" key="12">
    <source>
        <dbReference type="EMBL" id="VDD85357.1"/>
    </source>
</evidence>
<sequence>ESATYTDDGIHINREDAKIPWSGYLGTEVIHFAGLRVWKQKFGLATYVGYPFRDYPMDGIMGLAWPSIGMQNVTSIIQNILPDLGSSIFTVWMDRQCSSRNAFSYHEPSEGENSGLITFGGLDYLHCSDETVYVPLSSLGYWQFTIDGFMIGTYAIIARQEAISDTSRSWIYGPSAAITTIAEKAGGWYNSKYELYVIRCTEIYNDLPFSFIIDGRLYSIPSREYILDLGYGKGVCVLAFVEVSSNGFGPSWALGATFIRTYCNIYDIGTRRIGFQRAIHSAPHDYSCSFYPCSFGLFKQQREYKIEYKQQVQNFRTTLR</sequence>
<dbReference type="OrthoDB" id="5853681at2759"/>
<feature type="disulfide bond" evidence="10">
    <location>
        <begin position="200"/>
        <end position="236"/>
    </location>
</feature>
<proteinExistence type="inferred from homology"/>
<name>A0A0N4UTT5_ENTVE</name>
<dbReference type="GO" id="GO:0006508">
    <property type="term" value="P:proteolysis"/>
    <property type="evidence" value="ECO:0007669"/>
    <property type="project" value="UniProtKB-KW"/>
</dbReference>
<dbReference type="GO" id="GO:0004190">
    <property type="term" value="F:aspartic-type endopeptidase activity"/>
    <property type="evidence" value="ECO:0007669"/>
    <property type="project" value="UniProtKB-KW"/>
</dbReference>
<reference evidence="12 13" key="2">
    <citation type="submission" date="2018-10" db="EMBL/GenBank/DDBJ databases">
        <authorList>
            <consortium name="Pathogen Informatics"/>
        </authorList>
    </citation>
    <scope>NUCLEOTIDE SEQUENCE [LARGE SCALE GENOMIC DNA]</scope>
</reference>
<evidence type="ECO:0000256" key="6">
    <source>
        <dbReference type="ARBA" id="ARBA00022750"/>
    </source>
</evidence>
<accession>A0A0N4UTT5</accession>
<dbReference type="GO" id="GO:0005576">
    <property type="term" value="C:extracellular region"/>
    <property type="evidence" value="ECO:0007669"/>
    <property type="project" value="UniProtKB-SubCell"/>
</dbReference>
<dbReference type="Pfam" id="PF00026">
    <property type="entry name" value="Asp"/>
    <property type="match status" value="1"/>
</dbReference>
<dbReference type="WBParaSite" id="EVEC_0000074801-mRNA-1">
    <property type="protein sequence ID" value="EVEC_0000074801-mRNA-1"/>
    <property type="gene ID" value="EVEC_0000074801"/>
</dbReference>
<gene>
    <name evidence="12" type="ORF">EVEC_LOCUS500</name>
</gene>
<dbReference type="Gene3D" id="2.40.70.10">
    <property type="entry name" value="Acid Proteases"/>
    <property type="match status" value="2"/>
</dbReference>
<evidence type="ECO:0000259" key="11">
    <source>
        <dbReference type="PROSITE" id="PS51767"/>
    </source>
</evidence>
<keyword evidence="13" id="KW-1185">Reference proteome</keyword>
<organism evidence="14">
    <name type="scientific">Enterobius vermicularis</name>
    <name type="common">Human pinworm</name>
    <dbReference type="NCBI Taxonomy" id="51028"/>
    <lineage>
        <taxon>Eukaryota</taxon>
        <taxon>Metazoa</taxon>
        <taxon>Ecdysozoa</taxon>
        <taxon>Nematoda</taxon>
        <taxon>Chromadorea</taxon>
        <taxon>Rhabditida</taxon>
        <taxon>Spirurina</taxon>
        <taxon>Oxyuridomorpha</taxon>
        <taxon>Oxyuroidea</taxon>
        <taxon>Oxyuridae</taxon>
        <taxon>Enterobius</taxon>
    </lineage>
</organism>
<evidence type="ECO:0000256" key="4">
    <source>
        <dbReference type="ARBA" id="ARBA00022670"/>
    </source>
</evidence>
<dbReference type="PRINTS" id="PR00792">
    <property type="entry name" value="PEPSIN"/>
</dbReference>
<feature type="domain" description="Peptidase A1" evidence="11">
    <location>
        <begin position="1"/>
        <end position="276"/>
    </location>
</feature>
<dbReference type="EMBL" id="UXUI01000935">
    <property type="protein sequence ID" value="VDD85357.1"/>
    <property type="molecule type" value="Genomic_DNA"/>
</dbReference>
<dbReference type="InterPro" id="IPR021109">
    <property type="entry name" value="Peptidase_aspartic_dom_sf"/>
</dbReference>
<dbReference type="AlphaFoldDB" id="A0A0N4UTT5"/>
<evidence type="ECO:0000256" key="2">
    <source>
        <dbReference type="ARBA" id="ARBA00007447"/>
    </source>
</evidence>
<keyword evidence="7" id="KW-0378">Hydrolase</keyword>
<dbReference type="STRING" id="51028.A0A0N4UTT5"/>
<dbReference type="PANTHER" id="PTHR47966">
    <property type="entry name" value="BETA-SITE APP-CLEAVING ENZYME, ISOFORM A-RELATED"/>
    <property type="match status" value="1"/>
</dbReference>
<evidence type="ECO:0000256" key="1">
    <source>
        <dbReference type="ARBA" id="ARBA00004613"/>
    </source>
</evidence>
<keyword evidence="8 10" id="KW-1015">Disulfide bond</keyword>
<evidence type="ECO:0000256" key="9">
    <source>
        <dbReference type="ARBA" id="ARBA00023180"/>
    </source>
</evidence>
<comment type="subcellular location">
    <subcellularLocation>
        <location evidence="1">Secreted</location>
    </subcellularLocation>
</comment>
<keyword evidence="6" id="KW-0064">Aspartyl protease</keyword>
<protein>
    <submittedName>
        <fullName evidence="14">Peptidase A1 domain-containing protein</fullName>
    </submittedName>
</protein>
<evidence type="ECO:0000256" key="5">
    <source>
        <dbReference type="ARBA" id="ARBA00022729"/>
    </source>
</evidence>
<dbReference type="InterPro" id="IPR034164">
    <property type="entry name" value="Pepsin-like_dom"/>
</dbReference>
<comment type="similarity">
    <text evidence="2">Belongs to the peptidase A1 family.</text>
</comment>